<protein>
    <submittedName>
        <fullName evidence="1">Uncharacterized protein</fullName>
    </submittedName>
</protein>
<dbReference type="RefSeq" id="WP_206596169.1">
    <property type="nucleotide sequence ID" value="NZ_JAFKCS010000036.1"/>
</dbReference>
<gene>
    <name evidence="1" type="ORF">J0A65_20315</name>
</gene>
<evidence type="ECO:0000313" key="2">
    <source>
        <dbReference type="Proteomes" id="UP000663992"/>
    </source>
</evidence>
<accession>A0ABS3D0R8</accession>
<sequence length="96" mass="10901">MAKMKYTIEKVLYFANQRSGIHVHPSEKERDTDLHRIIEALIEKGDIHLVGTDDSGDYYQTTKSGDIHLLKLQISWRKAHGKDTSEHEASLAKLAA</sequence>
<reference evidence="1 2" key="1">
    <citation type="submission" date="2021-03" db="EMBL/GenBank/DDBJ databases">
        <title>novel species isolated from a fishpond in China.</title>
        <authorList>
            <person name="Lu H."/>
            <person name="Cai Z."/>
        </authorList>
    </citation>
    <scope>NUCLEOTIDE SEQUENCE [LARGE SCALE GENOMIC DNA]</scope>
    <source>
        <strain evidence="1 2">Y57</strain>
    </source>
</reference>
<organism evidence="1 2">
    <name type="scientific">Bowmanella yangjiangensis</name>
    <dbReference type="NCBI Taxonomy" id="2811230"/>
    <lineage>
        <taxon>Bacteria</taxon>
        <taxon>Pseudomonadati</taxon>
        <taxon>Pseudomonadota</taxon>
        <taxon>Gammaproteobacteria</taxon>
        <taxon>Alteromonadales</taxon>
        <taxon>Alteromonadaceae</taxon>
        <taxon>Bowmanella</taxon>
    </lineage>
</organism>
<comment type="caution">
    <text evidence="1">The sequence shown here is derived from an EMBL/GenBank/DDBJ whole genome shotgun (WGS) entry which is preliminary data.</text>
</comment>
<proteinExistence type="predicted"/>
<keyword evidence="2" id="KW-1185">Reference proteome</keyword>
<evidence type="ECO:0000313" key="1">
    <source>
        <dbReference type="EMBL" id="MBN7822221.1"/>
    </source>
</evidence>
<dbReference type="EMBL" id="JAFKCS010000036">
    <property type="protein sequence ID" value="MBN7822221.1"/>
    <property type="molecule type" value="Genomic_DNA"/>
</dbReference>
<name>A0ABS3D0R8_9ALTE</name>
<dbReference type="Proteomes" id="UP000663992">
    <property type="component" value="Unassembled WGS sequence"/>
</dbReference>